<dbReference type="EMBL" id="KI964835">
    <property type="protein sequence ID" value="EUC28184.1"/>
    <property type="molecule type" value="Genomic_DNA"/>
</dbReference>
<proteinExistence type="predicted"/>
<protein>
    <submittedName>
        <fullName evidence="2">Uncharacterized protein</fullName>
    </submittedName>
</protein>
<dbReference type="GeneID" id="19150059"/>
<name>W6XZN6_COCC2</name>
<evidence type="ECO:0000313" key="2">
    <source>
        <dbReference type="EMBL" id="EUC28184.1"/>
    </source>
</evidence>
<gene>
    <name evidence="2" type="ORF">COCCADRAFT_52587</name>
</gene>
<feature type="region of interest" description="Disordered" evidence="1">
    <location>
        <begin position="242"/>
        <end position="283"/>
    </location>
</feature>
<feature type="compositionally biased region" description="Polar residues" evidence="1">
    <location>
        <begin position="268"/>
        <end position="282"/>
    </location>
</feature>
<dbReference type="AlphaFoldDB" id="W6XZN6"/>
<dbReference type="OrthoDB" id="3801492at2759"/>
<dbReference type="KEGG" id="bze:COCCADRAFT_52587"/>
<dbReference type="Proteomes" id="UP000053841">
    <property type="component" value="Unassembled WGS sequence"/>
</dbReference>
<sequence length="300" mass="34694">LVRFHLFILRCQVLQSMSDILERKPRTDEVKSDIQTNYRKIYSFASKAGKLTEGFDDTTLQARSEYWAGRGCGGLGHWLSAKMHFGNAIKLDTPDNANNHNNFQHRGLRPNEQADVRFLLQIVTQRNDRCVRKREEARKTLSELEFEDVDWDKEDMKDHRWTPYRDCMKRAAKQQVEICHKTGTPMNHLLTSDGQPANILKQKEINMVLERLAKRDGKTLLCMTLNAEEWRYIFRGDAAMEKDNLGTNDTGRDKAEDHLPEQMAEHSSPPSINASVQPSPEISRNLCDELEEIEYQSGEE</sequence>
<feature type="non-terminal residue" evidence="2">
    <location>
        <position position="300"/>
    </location>
</feature>
<accession>W6XZN6</accession>
<dbReference type="HOGENOM" id="CLU_049466_0_0_1"/>
<keyword evidence="3" id="KW-1185">Reference proteome</keyword>
<dbReference type="RefSeq" id="XP_007717506.1">
    <property type="nucleotide sequence ID" value="XM_007719316.1"/>
</dbReference>
<feature type="compositionally biased region" description="Basic and acidic residues" evidence="1">
    <location>
        <begin position="242"/>
        <end position="264"/>
    </location>
</feature>
<organism evidence="2 3">
    <name type="scientific">Cochliobolus carbonum (strain 26-R-13)</name>
    <name type="common">Maize leaf spot fungus</name>
    <name type="synonym">Bipolaris zeicola</name>
    <dbReference type="NCBI Taxonomy" id="930089"/>
    <lineage>
        <taxon>Eukaryota</taxon>
        <taxon>Fungi</taxon>
        <taxon>Dikarya</taxon>
        <taxon>Ascomycota</taxon>
        <taxon>Pezizomycotina</taxon>
        <taxon>Dothideomycetes</taxon>
        <taxon>Pleosporomycetidae</taxon>
        <taxon>Pleosporales</taxon>
        <taxon>Pleosporineae</taxon>
        <taxon>Pleosporaceae</taxon>
        <taxon>Bipolaris</taxon>
    </lineage>
</organism>
<reference evidence="2 3" key="1">
    <citation type="journal article" date="2013" name="PLoS Genet.">
        <title>Comparative genome structure, secondary metabolite, and effector coding capacity across Cochliobolus pathogens.</title>
        <authorList>
            <person name="Condon B.J."/>
            <person name="Leng Y."/>
            <person name="Wu D."/>
            <person name="Bushley K.E."/>
            <person name="Ohm R.A."/>
            <person name="Otillar R."/>
            <person name="Martin J."/>
            <person name="Schackwitz W."/>
            <person name="Grimwood J."/>
            <person name="MohdZainudin N."/>
            <person name="Xue C."/>
            <person name="Wang R."/>
            <person name="Manning V.A."/>
            <person name="Dhillon B."/>
            <person name="Tu Z.J."/>
            <person name="Steffenson B.J."/>
            <person name="Salamov A."/>
            <person name="Sun H."/>
            <person name="Lowry S."/>
            <person name="LaButti K."/>
            <person name="Han J."/>
            <person name="Copeland A."/>
            <person name="Lindquist E."/>
            <person name="Barry K."/>
            <person name="Schmutz J."/>
            <person name="Baker S.E."/>
            <person name="Ciuffetti L.M."/>
            <person name="Grigoriev I.V."/>
            <person name="Zhong S."/>
            <person name="Turgeon B.G."/>
        </authorList>
    </citation>
    <scope>NUCLEOTIDE SEQUENCE [LARGE SCALE GENOMIC DNA]</scope>
    <source>
        <strain evidence="2 3">26-R-13</strain>
    </source>
</reference>
<evidence type="ECO:0000256" key="1">
    <source>
        <dbReference type="SAM" id="MobiDB-lite"/>
    </source>
</evidence>
<evidence type="ECO:0000313" key="3">
    <source>
        <dbReference type="Proteomes" id="UP000053841"/>
    </source>
</evidence>
<feature type="non-terminal residue" evidence="2">
    <location>
        <position position="1"/>
    </location>
</feature>